<dbReference type="Proteomes" id="UP001501469">
    <property type="component" value="Unassembled WGS sequence"/>
</dbReference>
<proteinExistence type="predicted"/>
<sequence length="137" mass="15638">MLYLAETFDTIYSMRFLWLFVSNAAYYYALFFLLILKGPVVSILQLAYGLLLVAVFPLFWTLLFTAILFAYSKLKDNVPLRLDAYIVVGLVVALDLLYASGYAQRYFSTALVCVTLVKMATDIFLVLRYRKPSLLAT</sequence>
<organism evidence="2 3">
    <name type="scientific">Hymenobacter glaciei</name>
    <dbReference type="NCBI Taxonomy" id="877209"/>
    <lineage>
        <taxon>Bacteria</taxon>
        <taxon>Pseudomonadati</taxon>
        <taxon>Bacteroidota</taxon>
        <taxon>Cytophagia</taxon>
        <taxon>Cytophagales</taxon>
        <taxon>Hymenobacteraceae</taxon>
        <taxon>Hymenobacter</taxon>
    </lineage>
</organism>
<protein>
    <recommendedName>
        <fullName evidence="4">Polysaccharide biosynthesis protein C-terminal domain-containing protein</fullName>
    </recommendedName>
</protein>
<feature type="transmembrane region" description="Helical" evidence="1">
    <location>
        <begin position="16"/>
        <end position="36"/>
    </location>
</feature>
<accession>A0ABP7URD7</accession>
<gene>
    <name evidence="2" type="ORF">GCM10022409_41860</name>
</gene>
<keyword evidence="1" id="KW-0812">Transmembrane</keyword>
<comment type="caution">
    <text evidence="2">The sequence shown here is derived from an EMBL/GenBank/DDBJ whole genome shotgun (WGS) entry which is preliminary data.</text>
</comment>
<dbReference type="EMBL" id="BAABDK010000032">
    <property type="protein sequence ID" value="GAA4050743.1"/>
    <property type="molecule type" value="Genomic_DNA"/>
</dbReference>
<feature type="transmembrane region" description="Helical" evidence="1">
    <location>
        <begin position="82"/>
        <end position="100"/>
    </location>
</feature>
<keyword evidence="1" id="KW-1133">Transmembrane helix</keyword>
<feature type="transmembrane region" description="Helical" evidence="1">
    <location>
        <begin position="106"/>
        <end position="127"/>
    </location>
</feature>
<evidence type="ECO:0000313" key="2">
    <source>
        <dbReference type="EMBL" id="GAA4050743.1"/>
    </source>
</evidence>
<reference evidence="3" key="1">
    <citation type="journal article" date="2019" name="Int. J. Syst. Evol. Microbiol.">
        <title>The Global Catalogue of Microorganisms (GCM) 10K type strain sequencing project: providing services to taxonomists for standard genome sequencing and annotation.</title>
        <authorList>
            <consortium name="The Broad Institute Genomics Platform"/>
            <consortium name="The Broad Institute Genome Sequencing Center for Infectious Disease"/>
            <person name="Wu L."/>
            <person name="Ma J."/>
        </authorList>
    </citation>
    <scope>NUCLEOTIDE SEQUENCE [LARGE SCALE GENOMIC DNA]</scope>
    <source>
        <strain evidence="3">JCM 17225</strain>
    </source>
</reference>
<feature type="transmembrane region" description="Helical" evidence="1">
    <location>
        <begin position="48"/>
        <end position="70"/>
    </location>
</feature>
<evidence type="ECO:0008006" key="4">
    <source>
        <dbReference type="Google" id="ProtNLM"/>
    </source>
</evidence>
<keyword evidence="1" id="KW-0472">Membrane</keyword>
<evidence type="ECO:0000313" key="3">
    <source>
        <dbReference type="Proteomes" id="UP001501469"/>
    </source>
</evidence>
<name>A0ABP7URD7_9BACT</name>
<keyword evidence="3" id="KW-1185">Reference proteome</keyword>
<evidence type="ECO:0000256" key="1">
    <source>
        <dbReference type="SAM" id="Phobius"/>
    </source>
</evidence>